<reference evidence="1 2" key="1">
    <citation type="journal article" date="2018" name="Sci. Rep.">
        <title>Genomic signatures of local adaptation to the degree of environmental predictability in rotifers.</title>
        <authorList>
            <person name="Franch-Gras L."/>
            <person name="Hahn C."/>
            <person name="Garcia-Roger E.M."/>
            <person name="Carmona M.J."/>
            <person name="Serra M."/>
            <person name="Gomez A."/>
        </authorList>
    </citation>
    <scope>NUCLEOTIDE SEQUENCE [LARGE SCALE GENOMIC DNA]</scope>
    <source>
        <strain evidence="1">HYR1</strain>
    </source>
</reference>
<name>A0A3M7R2W0_BRAPC</name>
<proteinExistence type="predicted"/>
<comment type="caution">
    <text evidence="1">The sequence shown here is derived from an EMBL/GenBank/DDBJ whole genome shotgun (WGS) entry which is preliminary data.</text>
</comment>
<accession>A0A3M7R2W0</accession>
<protein>
    <submittedName>
        <fullName evidence="1">Uncharacterized protein</fullName>
    </submittedName>
</protein>
<gene>
    <name evidence="1" type="ORF">BpHYR1_050733</name>
</gene>
<sequence length="82" mass="9366">MQHHSQGLDIVHCHNPKYGFGACNTTPAPMMCSRLWRCIIEQGNTSSNMIKDHKKSGQLSTEWKNTFIIFKKNQQASPLYLS</sequence>
<evidence type="ECO:0000313" key="2">
    <source>
        <dbReference type="Proteomes" id="UP000276133"/>
    </source>
</evidence>
<dbReference type="EMBL" id="REGN01004345">
    <property type="protein sequence ID" value="RNA17913.1"/>
    <property type="molecule type" value="Genomic_DNA"/>
</dbReference>
<organism evidence="1 2">
    <name type="scientific">Brachionus plicatilis</name>
    <name type="common">Marine rotifer</name>
    <name type="synonym">Brachionus muelleri</name>
    <dbReference type="NCBI Taxonomy" id="10195"/>
    <lineage>
        <taxon>Eukaryota</taxon>
        <taxon>Metazoa</taxon>
        <taxon>Spiralia</taxon>
        <taxon>Gnathifera</taxon>
        <taxon>Rotifera</taxon>
        <taxon>Eurotatoria</taxon>
        <taxon>Monogononta</taxon>
        <taxon>Pseudotrocha</taxon>
        <taxon>Ploima</taxon>
        <taxon>Brachionidae</taxon>
        <taxon>Brachionus</taxon>
    </lineage>
</organism>
<dbReference type="AlphaFoldDB" id="A0A3M7R2W0"/>
<evidence type="ECO:0000313" key="1">
    <source>
        <dbReference type="EMBL" id="RNA17913.1"/>
    </source>
</evidence>
<dbReference type="Proteomes" id="UP000276133">
    <property type="component" value="Unassembled WGS sequence"/>
</dbReference>
<keyword evidence="2" id="KW-1185">Reference proteome</keyword>